<evidence type="ECO:0000313" key="2">
    <source>
        <dbReference type="Proteomes" id="UP000037035"/>
    </source>
</evidence>
<accession>A0A0L6VLW9</accession>
<protein>
    <submittedName>
        <fullName evidence="1">Uncharacterized protein</fullName>
    </submittedName>
</protein>
<dbReference type="STRING" id="27349.A0A0L6VLW9"/>
<dbReference type="AlphaFoldDB" id="A0A0L6VLW9"/>
<gene>
    <name evidence="1" type="ORF">VP01_13617g1</name>
</gene>
<dbReference type="EMBL" id="LAVV01004018">
    <property type="protein sequence ID" value="KNZ61758.1"/>
    <property type="molecule type" value="Genomic_DNA"/>
</dbReference>
<evidence type="ECO:0000313" key="1">
    <source>
        <dbReference type="EMBL" id="KNZ61758.1"/>
    </source>
</evidence>
<keyword evidence="2" id="KW-1185">Reference proteome</keyword>
<proteinExistence type="predicted"/>
<sequence>KTQVARDCLSFDMLKFERQVKNDDKGVELESGITGSSWKKKLDWEKEEKEKDRSFEMAKLERLASQEHIDKKYDLINQCVVSRKSTEEIEQLANFFK</sequence>
<dbReference type="Proteomes" id="UP000037035">
    <property type="component" value="Unassembled WGS sequence"/>
</dbReference>
<comment type="caution">
    <text evidence="1">The sequence shown here is derived from an EMBL/GenBank/DDBJ whole genome shotgun (WGS) entry which is preliminary data.</text>
</comment>
<reference evidence="1 2" key="1">
    <citation type="submission" date="2015-08" db="EMBL/GenBank/DDBJ databases">
        <title>Next Generation Sequencing and Analysis of the Genome of Puccinia sorghi L Schw, the Causal Agent of Maize Common Rust.</title>
        <authorList>
            <person name="Rochi L."/>
            <person name="Burguener G."/>
            <person name="Darino M."/>
            <person name="Turjanski A."/>
            <person name="Kreff E."/>
            <person name="Dieguez M.J."/>
            <person name="Sacco F."/>
        </authorList>
    </citation>
    <scope>NUCLEOTIDE SEQUENCE [LARGE SCALE GENOMIC DNA]</scope>
    <source>
        <strain evidence="1 2">RO10H11247</strain>
    </source>
</reference>
<feature type="non-terminal residue" evidence="1">
    <location>
        <position position="1"/>
    </location>
</feature>
<organism evidence="1 2">
    <name type="scientific">Puccinia sorghi</name>
    <dbReference type="NCBI Taxonomy" id="27349"/>
    <lineage>
        <taxon>Eukaryota</taxon>
        <taxon>Fungi</taxon>
        <taxon>Dikarya</taxon>
        <taxon>Basidiomycota</taxon>
        <taxon>Pucciniomycotina</taxon>
        <taxon>Pucciniomycetes</taxon>
        <taxon>Pucciniales</taxon>
        <taxon>Pucciniaceae</taxon>
        <taxon>Puccinia</taxon>
    </lineage>
</organism>
<dbReference type="OrthoDB" id="10543169at2759"/>
<dbReference type="VEuPathDB" id="FungiDB:VP01_13617g1"/>
<name>A0A0L6VLW9_9BASI</name>